<dbReference type="RefSeq" id="XP_005756912.1">
    <property type="nucleotide sequence ID" value="XM_005756855.1"/>
</dbReference>
<dbReference type="GO" id="GO:0046854">
    <property type="term" value="P:phosphatidylinositol phosphate biosynthetic process"/>
    <property type="evidence" value="ECO:0007669"/>
    <property type="project" value="TreeGrafter"/>
</dbReference>
<dbReference type="AlphaFoldDB" id="A0A0D3HZP8"/>
<dbReference type="Gene3D" id="3.30.810.10">
    <property type="entry name" value="2-Layer Sandwich"/>
    <property type="match status" value="1"/>
</dbReference>
<dbReference type="PANTHER" id="PTHR23086">
    <property type="entry name" value="PHOSPHATIDYLINOSITOL-4-PHOSPHATE 5-KINASE"/>
    <property type="match status" value="1"/>
</dbReference>
<dbReference type="eggNOG" id="KOG0229">
    <property type="taxonomic scope" value="Eukaryota"/>
</dbReference>
<dbReference type="PANTHER" id="PTHR23086:SF8">
    <property type="entry name" value="PHOSPHATIDYLINOSITOL 5-PHOSPHATE 4-KINASE, ISOFORM A"/>
    <property type="match status" value="1"/>
</dbReference>
<dbReference type="GeneID" id="17250694"/>
<evidence type="ECO:0000313" key="5">
    <source>
        <dbReference type="Proteomes" id="UP000013827"/>
    </source>
</evidence>
<name>A0A0D3HZP8_EMIH1</name>
<proteinExistence type="predicted"/>
<dbReference type="InterPro" id="IPR002498">
    <property type="entry name" value="PInositol-4-P-4/5-kinase_core"/>
</dbReference>
<evidence type="ECO:0000256" key="1">
    <source>
        <dbReference type="PROSITE-ProRule" id="PRU00781"/>
    </source>
</evidence>
<dbReference type="SUPFAM" id="SSF56104">
    <property type="entry name" value="SAICAR synthase-like"/>
    <property type="match status" value="1"/>
</dbReference>
<feature type="region of interest" description="Disordered" evidence="2">
    <location>
        <begin position="1"/>
        <end position="126"/>
    </location>
</feature>
<dbReference type="InterPro" id="IPR023610">
    <property type="entry name" value="PInositol-4/5-P-5/4-kinase"/>
</dbReference>
<feature type="compositionally biased region" description="Low complexity" evidence="2">
    <location>
        <begin position="68"/>
        <end position="85"/>
    </location>
</feature>
<evidence type="ECO:0000259" key="3">
    <source>
        <dbReference type="PROSITE" id="PS51455"/>
    </source>
</evidence>
<keyword evidence="1" id="KW-0808">Transferase</keyword>
<dbReference type="GO" id="GO:0005886">
    <property type="term" value="C:plasma membrane"/>
    <property type="evidence" value="ECO:0007669"/>
    <property type="project" value="TreeGrafter"/>
</dbReference>
<protein>
    <recommendedName>
        <fullName evidence="3">PIPK domain-containing protein</fullName>
    </recommendedName>
</protein>
<evidence type="ECO:0000256" key="2">
    <source>
        <dbReference type="SAM" id="MobiDB-lite"/>
    </source>
</evidence>
<organism evidence="4 5">
    <name type="scientific">Emiliania huxleyi (strain CCMP1516)</name>
    <dbReference type="NCBI Taxonomy" id="280463"/>
    <lineage>
        <taxon>Eukaryota</taxon>
        <taxon>Haptista</taxon>
        <taxon>Haptophyta</taxon>
        <taxon>Prymnesiophyceae</taxon>
        <taxon>Isochrysidales</taxon>
        <taxon>Noelaerhabdaceae</taxon>
        <taxon>Emiliania</taxon>
    </lineage>
</organism>
<dbReference type="HOGENOM" id="CLU_707127_0_0_1"/>
<dbReference type="GO" id="GO:0016308">
    <property type="term" value="F:1-phosphatidylinositol-4-phosphate 5-kinase activity"/>
    <property type="evidence" value="ECO:0007669"/>
    <property type="project" value="TreeGrafter"/>
</dbReference>
<feature type="compositionally biased region" description="Low complexity" evidence="2">
    <location>
        <begin position="36"/>
        <end position="50"/>
    </location>
</feature>
<dbReference type="GO" id="GO:0005524">
    <property type="term" value="F:ATP binding"/>
    <property type="evidence" value="ECO:0007669"/>
    <property type="project" value="UniProtKB-UniRule"/>
</dbReference>
<feature type="compositionally biased region" description="Basic residues" evidence="2">
    <location>
        <begin position="114"/>
        <end position="126"/>
    </location>
</feature>
<dbReference type="PROSITE" id="PS51455">
    <property type="entry name" value="PIPK"/>
    <property type="match status" value="1"/>
</dbReference>
<keyword evidence="5" id="KW-1185">Reference proteome</keyword>
<feature type="compositionally biased region" description="Low complexity" evidence="2">
    <location>
        <begin position="92"/>
        <end position="104"/>
    </location>
</feature>
<feature type="compositionally biased region" description="Basic and acidic residues" evidence="2">
    <location>
        <begin position="23"/>
        <end position="34"/>
    </location>
</feature>
<dbReference type="InterPro" id="IPR027483">
    <property type="entry name" value="PInositol-4-P-4/5-kinase_C_sf"/>
</dbReference>
<dbReference type="Gene3D" id="3.30.800.10">
    <property type="entry name" value="Phosphatidylinositol Phosphate Kinase II Beta"/>
    <property type="match status" value="1"/>
</dbReference>
<keyword evidence="1" id="KW-0418">Kinase</keyword>
<dbReference type="STRING" id="2903.R1B4L2"/>
<feature type="compositionally biased region" description="Polar residues" evidence="2">
    <location>
        <begin position="1"/>
        <end position="11"/>
    </location>
</feature>
<dbReference type="SMART" id="SM00330">
    <property type="entry name" value="PIPKc"/>
    <property type="match status" value="1"/>
</dbReference>
<dbReference type="KEGG" id="ehx:EMIHUDRAFT_417169"/>
<accession>A0A0D3HZP8</accession>
<dbReference type="Pfam" id="PF01504">
    <property type="entry name" value="PIP5K"/>
    <property type="match status" value="1"/>
</dbReference>
<keyword evidence="1" id="KW-0067">ATP-binding</keyword>
<keyword evidence="1" id="KW-0547">Nucleotide-binding</keyword>
<dbReference type="InterPro" id="IPR027484">
    <property type="entry name" value="PInositol-4-P-5-kinase_N"/>
</dbReference>
<dbReference type="PaxDb" id="2903-EOD04483"/>
<feature type="domain" description="PIPK" evidence="3">
    <location>
        <begin position="139"/>
        <end position="391"/>
    </location>
</feature>
<dbReference type="EnsemblProtists" id="EOD04483">
    <property type="protein sequence ID" value="EOD04483"/>
    <property type="gene ID" value="EMIHUDRAFT_417169"/>
</dbReference>
<evidence type="ECO:0000313" key="4">
    <source>
        <dbReference type="EnsemblProtists" id="EOD04483"/>
    </source>
</evidence>
<sequence>MASSFLTSWLPQSLAAPSSEGCKSADKADAEGGADKGAQQPAAAPPSQQGELSKGKELAVAVPERVAPADGQAAASAGASAAAAAPEPPSPKAYTAAASPAGRRAAGEEEATRPKGRPAKQRVRHRKVREGVTVFKGHPSFSIAQNLKLGIAYATGRAGARTTRQGPLQAKDLKAVYTQHFPREGSATTPAHSTSAFQFKDHAPLAFRHLREHFGIDEQEYVVAICGEGSLRELGTPGKSGAVFYLTEDARFIIKTVSKKESKFLRRMLPNYYAHVLSSDQTLLPHFYGLVRITTALGRNIRLVVMNNLRPEDLPVHEKFDLKGSTLGRYATAAEKRSTNVTLKDLDWRHQLAVPSDVLTPLRRQFAADVAFLREMRIMDYSLLAMLHFPA</sequence>
<reference evidence="5" key="1">
    <citation type="journal article" date="2013" name="Nature">
        <title>Pan genome of the phytoplankton Emiliania underpins its global distribution.</title>
        <authorList>
            <person name="Read B.A."/>
            <person name="Kegel J."/>
            <person name="Klute M.J."/>
            <person name="Kuo A."/>
            <person name="Lefebvre S.C."/>
            <person name="Maumus F."/>
            <person name="Mayer C."/>
            <person name="Miller J."/>
            <person name="Monier A."/>
            <person name="Salamov A."/>
            <person name="Young J."/>
            <person name="Aguilar M."/>
            <person name="Claverie J.M."/>
            <person name="Frickenhaus S."/>
            <person name="Gonzalez K."/>
            <person name="Herman E.K."/>
            <person name="Lin Y.C."/>
            <person name="Napier J."/>
            <person name="Ogata H."/>
            <person name="Sarno A.F."/>
            <person name="Shmutz J."/>
            <person name="Schroeder D."/>
            <person name="de Vargas C."/>
            <person name="Verret F."/>
            <person name="von Dassow P."/>
            <person name="Valentin K."/>
            <person name="Van de Peer Y."/>
            <person name="Wheeler G."/>
            <person name="Dacks J.B."/>
            <person name="Delwiche C.F."/>
            <person name="Dyhrman S.T."/>
            <person name="Glockner G."/>
            <person name="John U."/>
            <person name="Richards T."/>
            <person name="Worden A.Z."/>
            <person name="Zhang X."/>
            <person name="Grigoriev I.V."/>
            <person name="Allen A.E."/>
            <person name="Bidle K."/>
            <person name="Borodovsky M."/>
            <person name="Bowler C."/>
            <person name="Brownlee C."/>
            <person name="Cock J.M."/>
            <person name="Elias M."/>
            <person name="Gladyshev V.N."/>
            <person name="Groth M."/>
            <person name="Guda C."/>
            <person name="Hadaegh A."/>
            <person name="Iglesias-Rodriguez M.D."/>
            <person name="Jenkins J."/>
            <person name="Jones B.M."/>
            <person name="Lawson T."/>
            <person name="Leese F."/>
            <person name="Lindquist E."/>
            <person name="Lobanov A."/>
            <person name="Lomsadze A."/>
            <person name="Malik S.B."/>
            <person name="Marsh M.E."/>
            <person name="Mackinder L."/>
            <person name="Mock T."/>
            <person name="Mueller-Roeber B."/>
            <person name="Pagarete A."/>
            <person name="Parker M."/>
            <person name="Probert I."/>
            <person name="Quesneville H."/>
            <person name="Raines C."/>
            <person name="Rensing S.A."/>
            <person name="Riano-Pachon D.M."/>
            <person name="Richier S."/>
            <person name="Rokitta S."/>
            <person name="Shiraiwa Y."/>
            <person name="Soanes D.M."/>
            <person name="van der Giezen M."/>
            <person name="Wahlund T.M."/>
            <person name="Williams B."/>
            <person name="Wilson W."/>
            <person name="Wolfe G."/>
            <person name="Wurch L.L."/>
        </authorList>
    </citation>
    <scope>NUCLEOTIDE SEQUENCE</scope>
</reference>
<dbReference type="Proteomes" id="UP000013827">
    <property type="component" value="Unassembled WGS sequence"/>
</dbReference>
<reference evidence="4" key="2">
    <citation type="submission" date="2024-10" db="UniProtKB">
        <authorList>
            <consortium name="EnsemblProtists"/>
        </authorList>
    </citation>
    <scope>IDENTIFICATION</scope>
</reference>